<dbReference type="InParanoid" id="A0A0C3BFE3"/>
<organism evidence="1 2">
    <name type="scientific">Piloderma croceum (strain F 1598)</name>
    <dbReference type="NCBI Taxonomy" id="765440"/>
    <lineage>
        <taxon>Eukaryota</taxon>
        <taxon>Fungi</taxon>
        <taxon>Dikarya</taxon>
        <taxon>Basidiomycota</taxon>
        <taxon>Agaricomycotina</taxon>
        <taxon>Agaricomycetes</taxon>
        <taxon>Agaricomycetidae</taxon>
        <taxon>Atheliales</taxon>
        <taxon>Atheliaceae</taxon>
        <taxon>Piloderma</taxon>
    </lineage>
</organism>
<dbReference type="HOGENOM" id="CLU_2498670_0_0_1"/>
<protein>
    <submittedName>
        <fullName evidence="1">Uncharacterized protein</fullName>
    </submittedName>
</protein>
<name>A0A0C3BFE3_PILCF</name>
<reference evidence="2" key="2">
    <citation type="submission" date="2015-01" db="EMBL/GenBank/DDBJ databases">
        <title>Evolutionary Origins and Diversification of the Mycorrhizal Mutualists.</title>
        <authorList>
            <consortium name="DOE Joint Genome Institute"/>
            <consortium name="Mycorrhizal Genomics Consortium"/>
            <person name="Kohler A."/>
            <person name="Kuo A."/>
            <person name="Nagy L.G."/>
            <person name="Floudas D."/>
            <person name="Copeland A."/>
            <person name="Barry K.W."/>
            <person name="Cichocki N."/>
            <person name="Veneault-Fourrey C."/>
            <person name="LaButti K."/>
            <person name="Lindquist E.A."/>
            <person name="Lipzen A."/>
            <person name="Lundell T."/>
            <person name="Morin E."/>
            <person name="Murat C."/>
            <person name="Riley R."/>
            <person name="Ohm R."/>
            <person name="Sun H."/>
            <person name="Tunlid A."/>
            <person name="Henrissat B."/>
            <person name="Grigoriev I.V."/>
            <person name="Hibbett D.S."/>
            <person name="Martin F."/>
        </authorList>
    </citation>
    <scope>NUCLEOTIDE SEQUENCE [LARGE SCALE GENOMIC DNA]</scope>
    <source>
        <strain evidence="2">F 1598</strain>
    </source>
</reference>
<reference evidence="1 2" key="1">
    <citation type="submission" date="2014-04" db="EMBL/GenBank/DDBJ databases">
        <authorList>
            <consortium name="DOE Joint Genome Institute"/>
            <person name="Kuo A."/>
            <person name="Tarkka M."/>
            <person name="Buscot F."/>
            <person name="Kohler A."/>
            <person name="Nagy L.G."/>
            <person name="Floudas D."/>
            <person name="Copeland A."/>
            <person name="Barry K.W."/>
            <person name="Cichocki N."/>
            <person name="Veneault-Fourrey C."/>
            <person name="LaButti K."/>
            <person name="Lindquist E.A."/>
            <person name="Lipzen A."/>
            <person name="Lundell T."/>
            <person name="Morin E."/>
            <person name="Murat C."/>
            <person name="Sun H."/>
            <person name="Tunlid A."/>
            <person name="Henrissat B."/>
            <person name="Grigoriev I.V."/>
            <person name="Hibbett D.S."/>
            <person name="Martin F."/>
            <person name="Nordberg H.P."/>
            <person name="Cantor M.N."/>
            <person name="Hua S.X."/>
        </authorList>
    </citation>
    <scope>NUCLEOTIDE SEQUENCE [LARGE SCALE GENOMIC DNA]</scope>
    <source>
        <strain evidence="1 2">F 1598</strain>
    </source>
</reference>
<gene>
    <name evidence="1" type="ORF">PILCRDRAFT_826684</name>
</gene>
<evidence type="ECO:0000313" key="2">
    <source>
        <dbReference type="Proteomes" id="UP000054166"/>
    </source>
</evidence>
<accession>A0A0C3BFE3</accession>
<dbReference type="Proteomes" id="UP000054166">
    <property type="component" value="Unassembled WGS sequence"/>
</dbReference>
<dbReference type="EMBL" id="KN833039">
    <property type="protein sequence ID" value="KIM76032.1"/>
    <property type="molecule type" value="Genomic_DNA"/>
</dbReference>
<sequence length="86" mass="9509">MQHIPEASTPAVEASCLIHKYVVLFTAIRYNGTSAYLQSPVRPTRLSTEGGYCLRTGIATIIPKIILEVIFVRRFSNEALCTSLPL</sequence>
<proteinExistence type="predicted"/>
<evidence type="ECO:0000313" key="1">
    <source>
        <dbReference type="EMBL" id="KIM76032.1"/>
    </source>
</evidence>
<dbReference type="AlphaFoldDB" id="A0A0C3BFE3"/>
<keyword evidence="2" id="KW-1185">Reference proteome</keyword>